<dbReference type="PROSITE" id="PS51186">
    <property type="entry name" value="GNAT"/>
    <property type="match status" value="1"/>
</dbReference>
<dbReference type="CDD" id="cd04301">
    <property type="entry name" value="NAT_SF"/>
    <property type="match status" value="1"/>
</dbReference>
<organism evidence="2 3">
    <name type="scientific">Candidatus Nitrosocosmicus oleophilus</name>
    <dbReference type="NCBI Taxonomy" id="1353260"/>
    <lineage>
        <taxon>Archaea</taxon>
        <taxon>Nitrososphaerota</taxon>
        <taxon>Nitrososphaeria</taxon>
        <taxon>Nitrososphaerales</taxon>
        <taxon>Nitrososphaeraceae</taxon>
        <taxon>Candidatus Nitrosocosmicus</taxon>
    </lineage>
</organism>
<keyword evidence="3" id="KW-1185">Reference proteome</keyword>
<dbReference type="GO" id="GO:0016747">
    <property type="term" value="F:acyltransferase activity, transferring groups other than amino-acyl groups"/>
    <property type="evidence" value="ECO:0007669"/>
    <property type="project" value="InterPro"/>
</dbReference>
<dbReference type="AlphaFoldDB" id="A0A654M2C4"/>
<dbReference type="Proteomes" id="UP000058925">
    <property type="component" value="Chromosome"/>
</dbReference>
<dbReference type="OrthoDB" id="1485at2157"/>
<name>A0A654M2C4_9ARCH</name>
<accession>A0A654M2C4</accession>
<evidence type="ECO:0000313" key="3">
    <source>
        <dbReference type="Proteomes" id="UP000058925"/>
    </source>
</evidence>
<proteinExistence type="predicted"/>
<dbReference type="Pfam" id="PF00583">
    <property type="entry name" value="Acetyltransf_1"/>
    <property type="match status" value="1"/>
</dbReference>
<dbReference type="GeneID" id="60423012"/>
<dbReference type="InterPro" id="IPR016181">
    <property type="entry name" value="Acyl_CoA_acyltransferase"/>
</dbReference>
<protein>
    <submittedName>
        <fullName evidence="2">Acetyltransferase (GNAT) family protein</fullName>
    </submittedName>
</protein>
<dbReference type="InterPro" id="IPR000182">
    <property type="entry name" value="GNAT_dom"/>
</dbReference>
<dbReference type="RefSeq" id="WP_196816424.1">
    <property type="nucleotide sequence ID" value="NZ_CP012850.1"/>
</dbReference>
<gene>
    <name evidence="2" type="ORF">NMY3_03151</name>
</gene>
<keyword evidence="2" id="KW-0808">Transferase</keyword>
<dbReference type="KEGG" id="taa:NMY3_03151"/>
<evidence type="ECO:0000313" key="2">
    <source>
        <dbReference type="EMBL" id="ALI37337.1"/>
    </source>
</evidence>
<reference evidence="3" key="1">
    <citation type="submission" date="2015-10" db="EMBL/GenBank/DDBJ databases">
        <title>Niche specialization of a soil ammonia-oxidizing archaeon, Candidatus Nitrosocosmicus oleophilus.</title>
        <authorList>
            <person name="Jung M.-Y."/>
            <person name="Rhee S.-K."/>
        </authorList>
    </citation>
    <scope>NUCLEOTIDE SEQUENCE [LARGE SCALE GENOMIC DNA]</scope>
    <source>
        <strain evidence="3">MY3</strain>
    </source>
</reference>
<feature type="domain" description="N-acetyltransferase" evidence="1">
    <location>
        <begin position="11"/>
        <end position="182"/>
    </location>
</feature>
<dbReference type="Gene3D" id="3.40.630.30">
    <property type="match status" value="1"/>
</dbReference>
<dbReference type="EMBL" id="CP012850">
    <property type="protein sequence ID" value="ALI37337.1"/>
    <property type="molecule type" value="Genomic_DNA"/>
</dbReference>
<evidence type="ECO:0000259" key="1">
    <source>
        <dbReference type="PROSITE" id="PS51186"/>
    </source>
</evidence>
<dbReference type="SUPFAM" id="SSF55729">
    <property type="entry name" value="Acyl-CoA N-acyltransferases (Nat)"/>
    <property type="match status" value="1"/>
</dbReference>
<sequence>MQYSNIPGQNIVIKNVTFQDIPKIIELQKESFPSMLEEGSVWGKRHLQSHVEIFPEGQFCVEFENKIIGSSSSLIVKLPSEYEVHTFSQVTGNSLFTTHDPKGDSLYGADISVHPDYRRLGIATLLYKARKDLVIKYNLRRIIAGGRLINYCNYAEKFSPDEYVQNVISGQISDQVLTFQLKNDFKFIKILPNYIKDSRSLNYATFIEWINPYYKK</sequence>